<organism evidence="14 15">
    <name type="scientific">Nothobranchius furzeri</name>
    <name type="common">Turquoise killifish</name>
    <dbReference type="NCBI Taxonomy" id="105023"/>
    <lineage>
        <taxon>Eukaryota</taxon>
        <taxon>Metazoa</taxon>
        <taxon>Chordata</taxon>
        <taxon>Craniata</taxon>
        <taxon>Vertebrata</taxon>
        <taxon>Euteleostomi</taxon>
        <taxon>Actinopterygii</taxon>
        <taxon>Neopterygii</taxon>
        <taxon>Teleostei</taxon>
        <taxon>Neoteleostei</taxon>
        <taxon>Acanthomorphata</taxon>
        <taxon>Ovalentaria</taxon>
        <taxon>Atherinomorphae</taxon>
        <taxon>Cyprinodontiformes</taxon>
        <taxon>Nothobranchiidae</taxon>
        <taxon>Nothobranchius</taxon>
    </lineage>
</organism>
<feature type="transmembrane region" description="Helical" evidence="11">
    <location>
        <begin position="866"/>
        <end position="890"/>
    </location>
</feature>
<sequence length="1086" mass="120589">MVLSHYQQEGVCFECKIRVTFVPFFFLLCMCELCLSYLISDSDSALRSAGAQRCFWMFGDAAVIIQTHGSNMLVFIFLYTLGINICQFYVSDNSTQMYYYTLTVDKSVFEYLLGNLSTYSSVYEDSVIQDLKMTTTCENETVCSCASGHRWSDAACMSASKCCGEAPCSLSAASNLMCVSNSTVGITGNITLTNTSYQQCLMDKTLQLFKDCDSRLLREMKSVFSTIRGFDTLKITQYSVGSIIATFAMTIVSGVKSAQLLNSSIVLNTNVNGYMDLVTSGIVHLELPDQPVQYHQSVNISCISQEDLGYNPQWNLKSNGQTYLITNGTVSKVAVQLQQSTISLNKVDELWEGEYTCVYIQQKNSTTIYHKANKTMKICLQPQITVSTQPAFPRCTSNTDVKVVTVICEIPTTNEKYNVTWSQYASPKENISGSRVQKYTATKVVSCDRASTEPSTLPLAQCDFVNTCQQNASKKIAFIMIYTGDKYCAGVDDWGDTMVGYTAVINCQNQAGVRRRYCTGDGKWQDEVSECVNQGLFDVLQSAIISDIGLGALNLNAEDVFSRFQNVTKTSTLNSFANMNTSVLVLSTMQPKLTSISSGSAIDNFLDSSSNLLNETLVQSWNANSNDSYSLASKFLNSVENLVKKSNTTGLINKLNLQVYTCNDRRCNNTVFNVSVKIDSSSTVKTIGYKSLDQLLPTSNDKTQVNSIVVSTTTDTKQDNPIIEMLFDLHKPRPRNVVLQCAFWNNETWSTRGCMWGGSSNEGLCTCDHLSAFTILISSDPIKVPMLDQITSVGLGISVVSLIICLVIELIVWSDVVKTNTLYLRHTAHVNIALCLLVANACFLASSNPEGLTDIWCRTSVVLKHFCYLAMFFWMLCLSITLLHQAVFLFHKVSKRNYLRFSLVLGYGFPFIIVFVTFLSYSAGAQGLYYSSDTCWLVYKGLLQGSYYTFVIPVGIIIFVNVFSMVVVIMKLLSAHHQHADASQEREKAAAKTVLRAVILLTPIFGVTWVFGLAVEIFDLTDGPLALAINYLFVILNAFQGLFILLTSYLCDKMTRDALMKFFKKTTPAVSSMSESTTKLETSFRK</sequence>
<dbReference type="Pfam" id="PF00002">
    <property type="entry name" value="7tm_2"/>
    <property type="match status" value="1"/>
</dbReference>
<dbReference type="PRINTS" id="PR00249">
    <property type="entry name" value="GPCRSECRETIN"/>
</dbReference>
<evidence type="ECO:0000256" key="1">
    <source>
        <dbReference type="ARBA" id="ARBA00004141"/>
    </source>
</evidence>
<dbReference type="InterPro" id="IPR046338">
    <property type="entry name" value="GAIN_dom_sf"/>
</dbReference>
<evidence type="ECO:0000256" key="5">
    <source>
        <dbReference type="ARBA" id="ARBA00023040"/>
    </source>
</evidence>
<feature type="domain" description="G-protein coupled receptors family 2 profile 2" evidence="13">
    <location>
        <begin position="787"/>
        <end position="1052"/>
    </location>
</feature>
<dbReference type="GO" id="GO:0007166">
    <property type="term" value="P:cell surface receptor signaling pathway"/>
    <property type="evidence" value="ECO:0007669"/>
    <property type="project" value="InterPro"/>
</dbReference>
<feature type="transmembrane region" description="Helical" evidence="11">
    <location>
        <begin position="994"/>
        <end position="1015"/>
    </location>
</feature>
<evidence type="ECO:0000256" key="6">
    <source>
        <dbReference type="ARBA" id="ARBA00023136"/>
    </source>
</evidence>
<keyword evidence="4 11" id="KW-1133">Transmembrane helix</keyword>
<dbReference type="Gene3D" id="2.60.220.50">
    <property type="match status" value="1"/>
</dbReference>
<dbReference type="SUPFAM" id="SSF81321">
    <property type="entry name" value="Family A G protein-coupled receptor-like"/>
    <property type="match status" value="1"/>
</dbReference>
<evidence type="ECO:0000313" key="15">
    <source>
        <dbReference type="Proteomes" id="UP000822369"/>
    </source>
</evidence>
<feature type="transmembrane region" description="Helical" evidence="11">
    <location>
        <begin position="793"/>
        <end position="816"/>
    </location>
</feature>
<dbReference type="GO" id="GO:0007189">
    <property type="term" value="P:adenylate cyclase-activating G protein-coupled receptor signaling pathway"/>
    <property type="evidence" value="ECO:0007669"/>
    <property type="project" value="TreeGrafter"/>
</dbReference>
<keyword evidence="3 11" id="KW-0812">Transmembrane</keyword>
<evidence type="ECO:0000256" key="8">
    <source>
        <dbReference type="ARBA" id="ARBA00023170"/>
    </source>
</evidence>
<dbReference type="InterPro" id="IPR000203">
    <property type="entry name" value="GPS"/>
</dbReference>
<feature type="transmembrane region" description="Helical" evidence="11">
    <location>
        <begin position="21"/>
        <end position="39"/>
    </location>
</feature>
<keyword evidence="9" id="KW-0325">Glycoprotein</keyword>
<comment type="similarity">
    <text evidence="2">Belongs to the G-protein coupled receptor 2 family. Adhesion G-protein coupled receptor (ADGR) subfamily.</text>
</comment>
<dbReference type="GO" id="GO:0004930">
    <property type="term" value="F:G protein-coupled receptor activity"/>
    <property type="evidence" value="ECO:0007669"/>
    <property type="project" value="UniProtKB-KW"/>
</dbReference>
<gene>
    <name evidence="14" type="ORF">G4P62_015248</name>
</gene>
<dbReference type="FunFam" id="1.20.1070.10:FF:000058">
    <property type="entry name" value="Adhesion G protein-coupled receptor F5"/>
    <property type="match status" value="1"/>
</dbReference>
<keyword evidence="6 11" id="KW-0472">Membrane</keyword>
<dbReference type="Gene3D" id="1.20.1070.10">
    <property type="entry name" value="Rhodopsin 7-helix transmembrane proteins"/>
    <property type="match status" value="1"/>
</dbReference>
<dbReference type="InterPro" id="IPR036445">
    <property type="entry name" value="GPCR_2_extracell_dom_sf"/>
</dbReference>
<evidence type="ECO:0000256" key="4">
    <source>
        <dbReference type="ARBA" id="ARBA00022989"/>
    </source>
</evidence>
<evidence type="ECO:0000259" key="13">
    <source>
        <dbReference type="PROSITE" id="PS50261"/>
    </source>
</evidence>
<feature type="transmembrane region" description="Helical" evidence="11">
    <location>
        <begin position="902"/>
        <end position="923"/>
    </location>
</feature>
<dbReference type="GO" id="GO:0016020">
    <property type="term" value="C:membrane"/>
    <property type="evidence" value="ECO:0007669"/>
    <property type="project" value="UniProtKB-SubCell"/>
</dbReference>
<feature type="transmembrane region" description="Helical" evidence="11">
    <location>
        <begin position="828"/>
        <end position="846"/>
    </location>
</feature>
<dbReference type="PROSITE" id="PS50221">
    <property type="entry name" value="GAIN_B"/>
    <property type="match status" value="1"/>
</dbReference>
<dbReference type="EMBL" id="JAAVVJ010000018">
    <property type="protein sequence ID" value="KAF7201381.1"/>
    <property type="molecule type" value="Genomic_DNA"/>
</dbReference>
<keyword evidence="10" id="KW-0807">Transducer</keyword>
<keyword evidence="5" id="KW-0297">G-protein coupled receptor</keyword>
<feature type="transmembrane region" description="Helical" evidence="11">
    <location>
        <begin position="1027"/>
        <end position="1051"/>
    </location>
</feature>
<comment type="caution">
    <text evidence="14">The sequence shown here is derived from an EMBL/GenBank/DDBJ whole genome shotgun (WGS) entry which is preliminary data.</text>
</comment>
<proteinExistence type="inferred from homology"/>
<dbReference type="SUPFAM" id="SSF111418">
    <property type="entry name" value="Hormone receptor domain"/>
    <property type="match status" value="1"/>
</dbReference>
<dbReference type="InterPro" id="IPR057244">
    <property type="entry name" value="GAIN_B"/>
</dbReference>
<name>A0A9D2XFT9_NOTFU</name>
<evidence type="ECO:0000256" key="9">
    <source>
        <dbReference type="ARBA" id="ARBA00023180"/>
    </source>
</evidence>
<evidence type="ECO:0000259" key="12">
    <source>
        <dbReference type="PROSITE" id="PS50221"/>
    </source>
</evidence>
<evidence type="ECO:0000313" key="14">
    <source>
        <dbReference type="EMBL" id="KAF7201381.1"/>
    </source>
</evidence>
<evidence type="ECO:0000256" key="2">
    <source>
        <dbReference type="ARBA" id="ARBA00007343"/>
    </source>
</evidence>
<evidence type="ECO:0000256" key="10">
    <source>
        <dbReference type="ARBA" id="ARBA00023224"/>
    </source>
</evidence>
<dbReference type="InterPro" id="IPR051587">
    <property type="entry name" value="Adhesion_GPCR"/>
</dbReference>
<dbReference type="Proteomes" id="UP000822369">
    <property type="component" value="Chromosome 18"/>
</dbReference>
<protein>
    <submittedName>
        <fullName evidence="14">Adhesion G-protein coupled receptor F3-like</fullName>
    </submittedName>
</protein>
<feature type="transmembrane region" description="Helical" evidence="11">
    <location>
        <begin position="72"/>
        <end position="90"/>
    </location>
</feature>
<dbReference type="PROSITE" id="PS50261">
    <property type="entry name" value="G_PROTEIN_RECEP_F2_4"/>
    <property type="match status" value="1"/>
</dbReference>
<dbReference type="AlphaFoldDB" id="A0A9D2XFT9"/>
<dbReference type="PANTHER" id="PTHR45813">
    <property type="entry name" value="IG-LIKE DOMAIN-CONTAINING PROTEIN"/>
    <property type="match status" value="1"/>
</dbReference>
<dbReference type="SMART" id="SM00303">
    <property type="entry name" value="GPS"/>
    <property type="match status" value="1"/>
</dbReference>
<dbReference type="PANTHER" id="PTHR45813:SF2">
    <property type="entry name" value="ADHESION G-PROTEIN COUPLED RECEPTOR F3"/>
    <property type="match status" value="1"/>
</dbReference>
<dbReference type="Pfam" id="PF01825">
    <property type="entry name" value="GPS"/>
    <property type="match status" value="1"/>
</dbReference>
<accession>A0A9D2XFT9</accession>
<dbReference type="InterPro" id="IPR017981">
    <property type="entry name" value="GPCR_2-like_7TM"/>
</dbReference>
<comment type="subcellular location">
    <subcellularLocation>
        <location evidence="1">Membrane</location>
        <topology evidence="1">Multi-pass membrane protein</topology>
    </subcellularLocation>
</comment>
<evidence type="ECO:0000256" key="3">
    <source>
        <dbReference type="ARBA" id="ARBA00022692"/>
    </source>
</evidence>
<evidence type="ECO:0000256" key="7">
    <source>
        <dbReference type="ARBA" id="ARBA00023157"/>
    </source>
</evidence>
<reference evidence="14" key="1">
    <citation type="submission" date="2020-03" db="EMBL/GenBank/DDBJ databases">
        <title>Intra-Species Differences in Population Size shape Life History and Genome Evolution.</title>
        <authorList>
            <person name="Willemsen D."/>
            <person name="Cui R."/>
            <person name="Valenzano D.R."/>
        </authorList>
    </citation>
    <scope>NUCLEOTIDE SEQUENCE</scope>
    <source>
        <strain evidence="14">GRZ</strain>
        <tissue evidence="14">Whole</tissue>
    </source>
</reference>
<keyword evidence="8 14" id="KW-0675">Receptor</keyword>
<evidence type="ECO:0000256" key="11">
    <source>
        <dbReference type="SAM" id="Phobius"/>
    </source>
</evidence>
<feature type="domain" description="GAIN-B" evidence="12">
    <location>
        <begin position="638"/>
        <end position="783"/>
    </location>
</feature>
<dbReference type="InterPro" id="IPR000832">
    <property type="entry name" value="GPCR_2_secretin-like"/>
</dbReference>
<feature type="transmembrane region" description="Helical" evidence="11">
    <location>
        <begin position="947"/>
        <end position="973"/>
    </location>
</feature>
<keyword evidence="7" id="KW-1015">Disulfide bond</keyword>